<dbReference type="KEGG" id="fpp:FPB0191_00647"/>
<evidence type="ECO:0008006" key="3">
    <source>
        <dbReference type="Google" id="ProtNLM"/>
    </source>
</evidence>
<dbReference type="Pfam" id="PF22752">
    <property type="entry name" value="DUF488-N3i"/>
    <property type="match status" value="1"/>
</dbReference>
<gene>
    <name evidence="1" type="ORF">FPB0191_00647</name>
</gene>
<dbReference type="InterPro" id="IPR052552">
    <property type="entry name" value="YeaO-like"/>
</dbReference>
<protein>
    <recommendedName>
        <fullName evidence="3">DUF488 domain-containing protein</fullName>
    </recommendedName>
</protein>
<dbReference type="HOGENOM" id="CLU_137928_1_0_6"/>
<sequence length="122" mass="14875">MNVLIKLESIYEAKLLPNNSYYLVDRLWPRGITKRRLQGVIWLKEIAPSHVLRRWYHQHLDKWSEFYKYYWLELDSNPAVFTLFLLLRQKKVITLLYSSKDKQHNHAVVIRDFLLNKLNPHQ</sequence>
<dbReference type="EMBL" id="CP009056">
    <property type="protein sequence ID" value="AJA44478.1"/>
    <property type="molecule type" value="Genomic_DNA"/>
</dbReference>
<reference evidence="1 2" key="1">
    <citation type="journal article" date="2014" name="Appl. Environ. Microbiol.">
        <title>Gut symbionts from distinct hosts exhibit genotoxic activity via divergent colibactin biosynthetic pathways.</title>
        <authorList>
            <person name="Engel P."/>
            <person name="Vizcaino M.I."/>
            <person name="Crawford J.M."/>
        </authorList>
    </citation>
    <scope>NUCLEOTIDE SEQUENCE [LARGE SCALE GENOMIC DNA]</scope>
    <source>
        <strain evidence="1 2">PEB0191</strain>
    </source>
</reference>
<dbReference type="Proteomes" id="UP000030901">
    <property type="component" value="Chromosome"/>
</dbReference>
<dbReference type="OrthoDB" id="9790745at2"/>
<dbReference type="PANTHER" id="PTHR36849">
    <property type="entry name" value="CYTOPLASMIC PROTEIN-RELATED"/>
    <property type="match status" value="1"/>
</dbReference>
<dbReference type="STRING" id="1267021.FPB0191_00647"/>
<accession>A0A0A7RZ29</accession>
<organism evidence="1 2">
    <name type="scientific">Frischella perrara</name>
    <dbReference type="NCBI Taxonomy" id="1267021"/>
    <lineage>
        <taxon>Bacteria</taxon>
        <taxon>Pseudomonadati</taxon>
        <taxon>Pseudomonadota</taxon>
        <taxon>Gammaproteobacteria</taxon>
        <taxon>Orbales</taxon>
        <taxon>Orbaceae</taxon>
        <taxon>Frischella</taxon>
    </lineage>
</organism>
<proteinExistence type="predicted"/>
<keyword evidence="2" id="KW-1185">Reference proteome</keyword>
<evidence type="ECO:0000313" key="1">
    <source>
        <dbReference type="EMBL" id="AJA44478.1"/>
    </source>
</evidence>
<evidence type="ECO:0000313" key="2">
    <source>
        <dbReference type="Proteomes" id="UP000030901"/>
    </source>
</evidence>
<dbReference type="PANTHER" id="PTHR36849:SF1">
    <property type="entry name" value="CYTOPLASMIC PROTEIN"/>
    <property type="match status" value="1"/>
</dbReference>
<dbReference type="RefSeq" id="WP_039103984.1">
    <property type="nucleotide sequence ID" value="NZ_CP009056.1"/>
</dbReference>
<name>A0A0A7RZ29_FRIPE</name>
<dbReference type="AlphaFoldDB" id="A0A0A7RZ29"/>